<dbReference type="Proteomes" id="UP000076512">
    <property type="component" value="Unassembled WGS sequence"/>
</dbReference>
<dbReference type="RefSeq" id="WP_067587664.1">
    <property type="nucleotide sequence ID" value="NZ_JABMCZ010000005.1"/>
</dbReference>
<sequence length="131" mass="13695">MALQKYTADDAKWIQFGESDIFIGDVLHEGNSTSLGGGFAHFHPGTAMTWTPSYDEIIVVLSGAFTVESASGSVTAGPGEIVRVDSDAEVTFRAGTEKVVLAFATYPVWGGTDETKASASVLRPVSGPLPA</sequence>
<evidence type="ECO:0008006" key="3">
    <source>
        <dbReference type="Google" id="ProtNLM"/>
    </source>
</evidence>
<protein>
    <recommendedName>
        <fullName evidence="3">Cupin</fullName>
    </recommendedName>
</protein>
<dbReference type="Pfam" id="PF06249">
    <property type="entry name" value="EutQ"/>
    <property type="match status" value="1"/>
</dbReference>
<dbReference type="EMBL" id="LWGR01000005">
    <property type="protein sequence ID" value="KZM74355.1"/>
    <property type="molecule type" value="Genomic_DNA"/>
</dbReference>
<dbReference type="Gene3D" id="2.60.120.10">
    <property type="entry name" value="Jelly Rolls"/>
    <property type="match status" value="1"/>
</dbReference>
<dbReference type="InterPro" id="IPR014710">
    <property type="entry name" value="RmlC-like_jellyroll"/>
</dbReference>
<dbReference type="InterPro" id="IPR011051">
    <property type="entry name" value="RmlC_Cupin_sf"/>
</dbReference>
<organism evidence="1 2">
    <name type="scientific">Nocardia terpenica</name>
    <dbReference type="NCBI Taxonomy" id="455432"/>
    <lineage>
        <taxon>Bacteria</taxon>
        <taxon>Bacillati</taxon>
        <taxon>Actinomycetota</taxon>
        <taxon>Actinomycetes</taxon>
        <taxon>Mycobacteriales</taxon>
        <taxon>Nocardiaceae</taxon>
        <taxon>Nocardia</taxon>
    </lineage>
</organism>
<evidence type="ECO:0000313" key="2">
    <source>
        <dbReference type="Proteomes" id="UP000076512"/>
    </source>
</evidence>
<dbReference type="InterPro" id="IPR010424">
    <property type="entry name" value="EutQ"/>
</dbReference>
<accession>A0A161WMM8</accession>
<dbReference type="AlphaFoldDB" id="A0A161WMM8"/>
<dbReference type="OrthoDB" id="3828611at2"/>
<evidence type="ECO:0000313" key="1">
    <source>
        <dbReference type="EMBL" id="KZM74355.1"/>
    </source>
</evidence>
<keyword evidence="2" id="KW-1185">Reference proteome</keyword>
<comment type="caution">
    <text evidence="1">The sequence shown here is derived from an EMBL/GenBank/DDBJ whole genome shotgun (WGS) entry which is preliminary data.</text>
</comment>
<dbReference type="STRING" id="455432.AWN90_25025"/>
<reference evidence="1 2" key="1">
    <citation type="submission" date="2016-04" db="EMBL/GenBank/DDBJ databases">
        <authorList>
            <person name="Evans L.H."/>
            <person name="Alamgir A."/>
            <person name="Owens N."/>
            <person name="Weber N.D."/>
            <person name="Virtaneva K."/>
            <person name="Barbian K."/>
            <person name="Babar A."/>
            <person name="Rosenke K."/>
        </authorList>
    </citation>
    <scope>NUCLEOTIDE SEQUENCE [LARGE SCALE GENOMIC DNA]</scope>
    <source>
        <strain evidence="1 2">IFM 0406</strain>
    </source>
</reference>
<gene>
    <name evidence="1" type="ORF">AWN90_25025</name>
</gene>
<proteinExistence type="predicted"/>
<name>A0A161WMM8_9NOCA</name>
<dbReference type="SUPFAM" id="SSF51182">
    <property type="entry name" value="RmlC-like cupins"/>
    <property type="match status" value="1"/>
</dbReference>